<dbReference type="SUPFAM" id="SSF53448">
    <property type="entry name" value="Nucleotide-diphospho-sugar transferases"/>
    <property type="match status" value="1"/>
</dbReference>
<gene>
    <name evidence="7" type="ORF">M896_121670</name>
</gene>
<keyword evidence="4" id="KW-0808">Transferase</keyword>
<proteinExistence type="inferred from homology"/>
<dbReference type="EMBL" id="JOKQ01000012">
    <property type="protein sequence ID" value="KHN68944.1"/>
    <property type="molecule type" value="Genomic_DNA"/>
</dbReference>
<reference evidence="7 8" key="1">
    <citation type="journal article" date="2014" name="MBio">
        <title>The Ordospora colligata genome; evolution of extreme reduction in microsporidia and host-to-parasite horizontal gene transfer.</title>
        <authorList>
            <person name="Pombert J.-F."/>
            <person name="Haag K.L."/>
            <person name="Beidas S."/>
            <person name="Ebert D."/>
            <person name="Keeling P.J."/>
        </authorList>
    </citation>
    <scope>NUCLEOTIDE SEQUENCE [LARGE SCALE GENOMIC DNA]</scope>
    <source>
        <strain evidence="7 8">OC4</strain>
    </source>
</reference>
<comment type="pathway">
    <text evidence="1">Nucleotide-sugar biosynthesis; UDP-N-acetyl-alpha-D-glucosamine biosynthesis; UDP-N-acetyl-alpha-D-glucosamine from N-acetyl-alpha-D-glucosamine 1-phosphate: step 1/1.</text>
</comment>
<dbReference type="FunCoup" id="A0A0B2UI81">
    <property type="interactions" value="48"/>
</dbReference>
<evidence type="ECO:0000256" key="4">
    <source>
        <dbReference type="ARBA" id="ARBA00022679"/>
    </source>
</evidence>
<dbReference type="STRING" id="1354746.A0A0B2UI81"/>
<dbReference type="PANTHER" id="PTHR11952">
    <property type="entry name" value="UDP- GLUCOSE PYROPHOSPHORYLASE"/>
    <property type="match status" value="1"/>
</dbReference>
<evidence type="ECO:0000256" key="1">
    <source>
        <dbReference type="ARBA" id="ARBA00005208"/>
    </source>
</evidence>
<dbReference type="Proteomes" id="UP000031056">
    <property type="component" value="Unassembled WGS sequence"/>
</dbReference>
<evidence type="ECO:0000256" key="3">
    <source>
        <dbReference type="ARBA" id="ARBA00012457"/>
    </source>
</evidence>
<evidence type="ECO:0000313" key="7">
    <source>
        <dbReference type="EMBL" id="KHN68944.1"/>
    </source>
</evidence>
<protein>
    <recommendedName>
        <fullName evidence="3">UDP-N-acetylglucosamine diphosphorylase</fullName>
        <ecNumber evidence="3">2.7.7.23</ecNumber>
    </recommendedName>
</protein>
<dbReference type="GO" id="GO:0003977">
    <property type="term" value="F:UDP-N-acetylglucosamine diphosphorylase activity"/>
    <property type="evidence" value="ECO:0007669"/>
    <property type="project" value="UniProtKB-EC"/>
</dbReference>
<comment type="caution">
    <text evidence="7">The sequence shown here is derived from an EMBL/GenBank/DDBJ whole genome shotgun (WGS) entry which is preliminary data.</text>
</comment>
<keyword evidence="5" id="KW-0548">Nucleotidyltransferase</keyword>
<dbReference type="HOGENOM" id="CLU_025603_1_2_1"/>
<evidence type="ECO:0000256" key="5">
    <source>
        <dbReference type="ARBA" id="ARBA00022695"/>
    </source>
</evidence>
<dbReference type="Gene3D" id="3.90.550.10">
    <property type="entry name" value="Spore Coat Polysaccharide Biosynthesis Protein SpsA, Chain A"/>
    <property type="match status" value="1"/>
</dbReference>
<name>A0A0B2UI81_9MICR</name>
<dbReference type="InterPro" id="IPR039741">
    <property type="entry name" value="UDP-sugar_pyrophosphorylase"/>
</dbReference>
<dbReference type="InterPro" id="IPR029044">
    <property type="entry name" value="Nucleotide-diphossugar_trans"/>
</dbReference>
<dbReference type="PANTHER" id="PTHR11952:SF2">
    <property type="entry name" value="LD24639P"/>
    <property type="match status" value="1"/>
</dbReference>
<dbReference type="InParanoid" id="A0A0B2UI81"/>
<organism evidence="7 8">
    <name type="scientific">Ordospora colligata OC4</name>
    <dbReference type="NCBI Taxonomy" id="1354746"/>
    <lineage>
        <taxon>Eukaryota</taxon>
        <taxon>Fungi</taxon>
        <taxon>Fungi incertae sedis</taxon>
        <taxon>Microsporidia</taxon>
        <taxon>Ordosporidae</taxon>
        <taxon>Ordospora</taxon>
    </lineage>
</organism>
<evidence type="ECO:0000256" key="2">
    <source>
        <dbReference type="ARBA" id="ARBA00010401"/>
    </source>
</evidence>
<dbReference type="Pfam" id="PF01704">
    <property type="entry name" value="UDPGP"/>
    <property type="match status" value="1"/>
</dbReference>
<accession>A0A0B2UI81</accession>
<comment type="catalytic activity">
    <reaction evidence="6">
        <text>N-acetyl-alpha-D-glucosamine 1-phosphate + UTP + H(+) = UDP-N-acetyl-alpha-D-glucosamine + diphosphate</text>
        <dbReference type="Rhea" id="RHEA:13509"/>
        <dbReference type="ChEBI" id="CHEBI:15378"/>
        <dbReference type="ChEBI" id="CHEBI:33019"/>
        <dbReference type="ChEBI" id="CHEBI:46398"/>
        <dbReference type="ChEBI" id="CHEBI:57705"/>
        <dbReference type="ChEBI" id="CHEBI:57776"/>
        <dbReference type="EC" id="2.7.7.23"/>
    </reaction>
</comment>
<dbReference type="AlphaFoldDB" id="A0A0B2UI81"/>
<dbReference type="EC" id="2.7.7.23" evidence="3"/>
<evidence type="ECO:0000313" key="8">
    <source>
        <dbReference type="Proteomes" id="UP000031056"/>
    </source>
</evidence>
<comment type="similarity">
    <text evidence="2">Belongs to the UDPGP type 1 family.</text>
</comment>
<sequence length="338" mass="37620">MGYVSMNSVNLIKPYDGFELNDDGMKYKKMGEDILRSKSLGVVILSGGQGTRLGITQPKGLFTIKGKTLFEWHMERIQELVKSYCAKISVFVMTSSFTDKEVKEYFQKRDFGLSIQFFMQSNSVSVDVNGKPLQCFGKDIESPYGNGDIFKAIQQVSLEGIDALNVISIDNVLAKILDPVFVGAFYSREYDVLSKSVTKGENESVGAFLMSNSKLVIREYSESVGDSSGECGIQGNICNHIFKTSFVKSMRSVDLKEHKAFKAIPYSVGNELIKPSSPNGYKKETFIFDCFEYTDKNGVMNVPREKEFSPLKNGQGSVSDNPMTCTFAVEKHRSEASS</sequence>
<dbReference type="VEuPathDB" id="MicrosporidiaDB:M896_121670"/>
<dbReference type="RefSeq" id="XP_014562986.1">
    <property type="nucleotide sequence ID" value="XM_014707500.1"/>
</dbReference>
<dbReference type="GeneID" id="26262684"/>
<evidence type="ECO:0000256" key="6">
    <source>
        <dbReference type="ARBA" id="ARBA00048493"/>
    </source>
</evidence>
<dbReference type="InterPro" id="IPR002618">
    <property type="entry name" value="UDPGP_fam"/>
</dbReference>
<keyword evidence="8" id="KW-1185">Reference proteome</keyword>
<dbReference type="OrthoDB" id="532420at2759"/>